<keyword evidence="3" id="KW-1003">Cell membrane</keyword>
<dbReference type="InterPro" id="IPR017871">
    <property type="entry name" value="ABC_transporter-like_CS"/>
</dbReference>
<dbReference type="SUPFAM" id="SSF52540">
    <property type="entry name" value="P-loop containing nucleoside triphosphate hydrolases"/>
    <property type="match status" value="1"/>
</dbReference>
<evidence type="ECO:0000256" key="2">
    <source>
        <dbReference type="ARBA" id="ARBA00022448"/>
    </source>
</evidence>
<protein>
    <submittedName>
        <fullName evidence="7">Sulfonate transport system ATP-binding protein</fullName>
    </submittedName>
</protein>
<dbReference type="InterPro" id="IPR003593">
    <property type="entry name" value="AAA+_ATPase"/>
</dbReference>
<keyword evidence="4" id="KW-0547">Nucleotide-binding</keyword>
<dbReference type="STRING" id="492660.SAMN05192566_0136"/>
<dbReference type="PANTHER" id="PTHR42788">
    <property type="entry name" value="TAURINE IMPORT ATP-BINDING PROTEIN-RELATED"/>
    <property type="match status" value="1"/>
</dbReference>
<dbReference type="Gene3D" id="3.40.50.300">
    <property type="entry name" value="P-loop containing nucleotide triphosphate hydrolases"/>
    <property type="match status" value="1"/>
</dbReference>
<keyword evidence="2" id="KW-0813">Transport</keyword>
<dbReference type="PROSITE" id="PS50893">
    <property type="entry name" value="ABC_TRANSPORTER_2"/>
    <property type="match status" value="1"/>
</dbReference>
<dbReference type="OrthoDB" id="9783039at2"/>
<organism evidence="7 8">
    <name type="scientific">Methylophilus rhizosphaerae</name>
    <dbReference type="NCBI Taxonomy" id="492660"/>
    <lineage>
        <taxon>Bacteria</taxon>
        <taxon>Pseudomonadati</taxon>
        <taxon>Pseudomonadota</taxon>
        <taxon>Betaproteobacteria</taxon>
        <taxon>Nitrosomonadales</taxon>
        <taxon>Methylophilaceae</taxon>
        <taxon>Methylophilus</taxon>
    </lineage>
</organism>
<dbReference type="PANTHER" id="PTHR42788:SF13">
    <property type="entry name" value="ALIPHATIC SULFONATES IMPORT ATP-BINDING PROTEIN SSUB"/>
    <property type="match status" value="1"/>
</dbReference>
<feature type="domain" description="ABC transporter" evidence="6">
    <location>
        <begin position="44"/>
        <end position="275"/>
    </location>
</feature>
<evidence type="ECO:0000256" key="5">
    <source>
        <dbReference type="ARBA" id="ARBA00022840"/>
    </source>
</evidence>
<dbReference type="InterPro" id="IPR003439">
    <property type="entry name" value="ABC_transporter-like_ATP-bd"/>
</dbReference>
<dbReference type="SMART" id="SM00382">
    <property type="entry name" value="AAA"/>
    <property type="match status" value="1"/>
</dbReference>
<evidence type="ECO:0000256" key="3">
    <source>
        <dbReference type="ARBA" id="ARBA00022475"/>
    </source>
</evidence>
<dbReference type="Proteomes" id="UP000198629">
    <property type="component" value="Unassembled WGS sequence"/>
</dbReference>
<reference evidence="8" key="1">
    <citation type="submission" date="2016-10" db="EMBL/GenBank/DDBJ databases">
        <authorList>
            <person name="Varghese N."/>
            <person name="Submissions S."/>
        </authorList>
    </citation>
    <scope>NUCLEOTIDE SEQUENCE [LARGE SCALE GENOMIC DNA]</scope>
    <source>
        <strain evidence="8">CBMB127</strain>
    </source>
</reference>
<dbReference type="AlphaFoldDB" id="A0A1G8Z9A8"/>
<dbReference type="InterPro" id="IPR027417">
    <property type="entry name" value="P-loop_NTPase"/>
</dbReference>
<keyword evidence="8" id="KW-1185">Reference proteome</keyword>
<gene>
    <name evidence="7" type="ORF">SAMN05192566_0136</name>
</gene>
<evidence type="ECO:0000259" key="6">
    <source>
        <dbReference type="PROSITE" id="PS50893"/>
    </source>
</evidence>
<name>A0A1G8Z9A8_9PROT</name>
<dbReference type="RefSeq" id="WP_091468258.1">
    <property type="nucleotide sequence ID" value="NZ_FNFX01000001.1"/>
</dbReference>
<dbReference type="GO" id="GO:0005524">
    <property type="term" value="F:ATP binding"/>
    <property type="evidence" value="ECO:0007669"/>
    <property type="project" value="UniProtKB-KW"/>
</dbReference>
<keyword evidence="5 7" id="KW-0067">ATP-binding</keyword>
<evidence type="ECO:0000313" key="7">
    <source>
        <dbReference type="EMBL" id="SDK10985.1"/>
    </source>
</evidence>
<dbReference type="InterPro" id="IPR050166">
    <property type="entry name" value="ABC_transporter_ATP-bind"/>
</dbReference>
<evidence type="ECO:0000256" key="1">
    <source>
        <dbReference type="ARBA" id="ARBA00005417"/>
    </source>
</evidence>
<keyword evidence="3" id="KW-0472">Membrane</keyword>
<sequence length="289" mass="31519">MGRTKAALNYLDQESISDLDHATAPVAQLNGVSHLALASTTTVLDVGGVSKTFQLNGKPLNVLSDFSLQVVKGEFISIVGSSGCGKSTLLRLIAGLDTVYDGSIAWLSSTVVGPSLDRGLIFQEHRLFPWLTVRENVALALESSGLTPDEVKTRVTHQIELVGLSGFANAYPHQISGGMSQRVAIARALVLKPRLLLLDEPFGALDALTRLKMQQELQRLWETEGTTSILVTHDVEEAVFLGDRVVVMEANPGRIKRVVEVDLPRPRHRTSAEFQRIKDDVLSDFIEIS</sequence>
<accession>A0A1G8Z9A8</accession>
<dbReference type="CDD" id="cd03293">
    <property type="entry name" value="ABC_NrtD_SsuB_transporters"/>
    <property type="match status" value="1"/>
</dbReference>
<evidence type="ECO:0000256" key="4">
    <source>
        <dbReference type="ARBA" id="ARBA00022741"/>
    </source>
</evidence>
<dbReference type="PROSITE" id="PS00211">
    <property type="entry name" value="ABC_TRANSPORTER_1"/>
    <property type="match status" value="1"/>
</dbReference>
<dbReference type="Pfam" id="PF00005">
    <property type="entry name" value="ABC_tran"/>
    <property type="match status" value="1"/>
</dbReference>
<evidence type="ECO:0000313" key="8">
    <source>
        <dbReference type="Proteomes" id="UP000198629"/>
    </source>
</evidence>
<proteinExistence type="inferred from homology"/>
<dbReference type="EMBL" id="FNFX01000001">
    <property type="protein sequence ID" value="SDK10985.1"/>
    <property type="molecule type" value="Genomic_DNA"/>
</dbReference>
<dbReference type="GO" id="GO:0016887">
    <property type="term" value="F:ATP hydrolysis activity"/>
    <property type="evidence" value="ECO:0007669"/>
    <property type="project" value="InterPro"/>
</dbReference>
<comment type="similarity">
    <text evidence="1">Belongs to the ABC transporter superfamily.</text>
</comment>